<evidence type="ECO:0000313" key="2">
    <source>
        <dbReference type="Proteomes" id="UP000077202"/>
    </source>
</evidence>
<evidence type="ECO:0000313" key="1">
    <source>
        <dbReference type="EMBL" id="OAE24326.1"/>
    </source>
</evidence>
<name>A0A176VWR7_MARPO</name>
<organism evidence="1 2">
    <name type="scientific">Marchantia polymorpha subsp. ruderalis</name>
    <dbReference type="NCBI Taxonomy" id="1480154"/>
    <lineage>
        <taxon>Eukaryota</taxon>
        <taxon>Viridiplantae</taxon>
        <taxon>Streptophyta</taxon>
        <taxon>Embryophyta</taxon>
        <taxon>Marchantiophyta</taxon>
        <taxon>Marchantiopsida</taxon>
        <taxon>Marchantiidae</taxon>
        <taxon>Marchantiales</taxon>
        <taxon>Marchantiaceae</taxon>
        <taxon>Marchantia</taxon>
    </lineage>
</organism>
<comment type="caution">
    <text evidence="1">The sequence shown here is derived from an EMBL/GenBank/DDBJ whole genome shotgun (WGS) entry which is preliminary data.</text>
</comment>
<reference evidence="1" key="1">
    <citation type="submission" date="2016-03" db="EMBL/GenBank/DDBJ databases">
        <title>Mechanisms controlling the formation of the plant cell surface in tip-growing cells are functionally conserved among land plants.</title>
        <authorList>
            <person name="Honkanen S."/>
            <person name="Jones V.A."/>
            <person name="Morieri G."/>
            <person name="Champion C."/>
            <person name="Hetherington A.J."/>
            <person name="Kelly S."/>
            <person name="Saint-Marcoux D."/>
            <person name="Proust H."/>
            <person name="Prescott H."/>
            <person name="Dolan L."/>
        </authorList>
    </citation>
    <scope>NUCLEOTIDE SEQUENCE [LARGE SCALE GENOMIC DNA]</scope>
    <source>
        <tissue evidence="1">Whole gametophyte</tissue>
    </source>
</reference>
<accession>A0A176VWR7</accession>
<dbReference type="AlphaFoldDB" id="A0A176VWR7"/>
<keyword evidence="2" id="KW-1185">Reference proteome</keyword>
<protein>
    <submittedName>
        <fullName evidence="1">Uncharacterized protein</fullName>
    </submittedName>
</protein>
<sequence>MWLAKAPSNVALPKPFLTETWSTMLEMSPRSFHPKVRASGSSAVFQIEQSFELFGSTQLQSLRQKLLLAISHRVQQLKFRVPLAASALGVEERQFHRAMATASNLQLPSNARIKLMPYVKDT</sequence>
<gene>
    <name evidence="1" type="ORF">AXG93_3725s1030</name>
</gene>
<dbReference type="Proteomes" id="UP000077202">
    <property type="component" value="Unassembled WGS sequence"/>
</dbReference>
<dbReference type="EMBL" id="LVLJ01002647">
    <property type="protein sequence ID" value="OAE24326.1"/>
    <property type="molecule type" value="Genomic_DNA"/>
</dbReference>
<proteinExistence type="predicted"/>